<proteinExistence type="predicted"/>
<evidence type="ECO:0000256" key="4">
    <source>
        <dbReference type="ARBA" id="ARBA00023004"/>
    </source>
</evidence>
<dbReference type="SFLD" id="SFLDG01082">
    <property type="entry name" value="B12-binding_domain_containing"/>
    <property type="match status" value="1"/>
</dbReference>
<dbReference type="GO" id="GO:0005737">
    <property type="term" value="C:cytoplasm"/>
    <property type="evidence" value="ECO:0007669"/>
    <property type="project" value="TreeGrafter"/>
</dbReference>
<evidence type="ECO:0000256" key="5">
    <source>
        <dbReference type="ARBA" id="ARBA00023014"/>
    </source>
</evidence>
<organism evidence="7 8">
    <name type="scientific">Alkalilimnicola ehrlichii (strain ATCC BAA-1101 / DSM 17681 / MLHE-1)</name>
    <dbReference type="NCBI Taxonomy" id="187272"/>
    <lineage>
        <taxon>Bacteria</taxon>
        <taxon>Pseudomonadati</taxon>
        <taxon>Pseudomonadota</taxon>
        <taxon>Gammaproteobacteria</taxon>
        <taxon>Chromatiales</taxon>
        <taxon>Ectothiorhodospiraceae</taxon>
        <taxon>Alkalilimnicola</taxon>
    </lineage>
</organism>
<dbReference type="SFLD" id="SFLDS00029">
    <property type="entry name" value="Radical_SAM"/>
    <property type="match status" value="1"/>
</dbReference>
<keyword evidence="5" id="KW-0411">Iron-sulfur</keyword>
<dbReference type="GO" id="GO:0016491">
    <property type="term" value="F:oxidoreductase activity"/>
    <property type="evidence" value="ECO:0007669"/>
    <property type="project" value="UniProtKB-KW"/>
</dbReference>
<dbReference type="PANTHER" id="PTHR13932:SF5">
    <property type="entry name" value="RADICAL S-ADENOSYL METHIONINE DOMAIN-CONTAINING PROTEIN 1, MITOCHONDRIAL"/>
    <property type="match status" value="1"/>
</dbReference>
<keyword evidence="3" id="KW-0479">Metal-binding</keyword>
<sequence length="466" mass="51579">MDDHTAPGGSMRRPDEGTLARIAEALAFTPTAAYSAPHDYPHAANTFEPAPRLARERVDADVYRLYAHVPFCNYACSFCCYAKKVGVEREQMARYVATLKRELEWIPEGTPVNQFFIGGGTPTALPADLLDELLGAIAGRMPYHGDPVHTVEASPESISDAHLAVLQRHGVRRVSMGVQSLDDEVLDSVRRSHGPDLALETCRRIIDAGLILNIDLIYGLPGQTHAGFRRDFQRVADAGVHAVTAYNLRLNERTPVSRALSPGERFDIAGLMGWRAFVRDTAAEFGFSQTRWHTFKRLDTIAARHQWLPTAGADMRGHQFGIGMSARSSLGHNVYRNHHNLETYMARVRDGESPVQEVIRLGPQDLRTQFIARSLGDGQVLSKARYAEVFGNAIEADHGETLARLAAGGLLADTESSVSLTEDGRLLHDLVTLSFYPGPARQRLLQRLDTFQLTDLSDRRPRPALQ</sequence>
<keyword evidence="7" id="KW-0560">Oxidoreductase</keyword>
<evidence type="ECO:0000256" key="2">
    <source>
        <dbReference type="ARBA" id="ARBA00022691"/>
    </source>
</evidence>
<evidence type="ECO:0000256" key="3">
    <source>
        <dbReference type="ARBA" id="ARBA00022723"/>
    </source>
</evidence>
<dbReference type="PROSITE" id="PS51918">
    <property type="entry name" value="RADICAL_SAM"/>
    <property type="match status" value="1"/>
</dbReference>
<dbReference type="SFLD" id="SFLDG01065">
    <property type="entry name" value="anaerobic_coproporphyrinogen-I"/>
    <property type="match status" value="1"/>
</dbReference>
<dbReference type="KEGG" id="aeh:Mlg_2357"/>
<dbReference type="EMBL" id="CP000453">
    <property type="protein sequence ID" value="ABI57697.1"/>
    <property type="molecule type" value="Genomic_DNA"/>
</dbReference>
<dbReference type="Proteomes" id="UP000001962">
    <property type="component" value="Chromosome"/>
</dbReference>
<evidence type="ECO:0000256" key="1">
    <source>
        <dbReference type="ARBA" id="ARBA00001966"/>
    </source>
</evidence>
<keyword evidence="4" id="KW-0408">Iron</keyword>
<name>Q0A640_ALKEH</name>
<evidence type="ECO:0000259" key="6">
    <source>
        <dbReference type="PROSITE" id="PS51918"/>
    </source>
</evidence>
<evidence type="ECO:0000313" key="7">
    <source>
        <dbReference type="EMBL" id="ABI57697.1"/>
    </source>
</evidence>
<dbReference type="InterPro" id="IPR006638">
    <property type="entry name" value="Elp3/MiaA/NifB-like_rSAM"/>
</dbReference>
<dbReference type="eggNOG" id="COG0635">
    <property type="taxonomic scope" value="Bacteria"/>
</dbReference>
<reference evidence="8" key="1">
    <citation type="submission" date="2006-08" db="EMBL/GenBank/DDBJ databases">
        <title>Complete sequence of Alkalilimnicola ehrilichei MLHE-1.</title>
        <authorList>
            <person name="Copeland A."/>
            <person name="Lucas S."/>
            <person name="Lapidus A."/>
            <person name="Barry K."/>
            <person name="Detter J.C."/>
            <person name="Glavina del Rio T."/>
            <person name="Hammon N."/>
            <person name="Israni S."/>
            <person name="Dalin E."/>
            <person name="Tice H."/>
            <person name="Pitluck S."/>
            <person name="Sims D."/>
            <person name="Brettin T."/>
            <person name="Bruce D."/>
            <person name="Han C."/>
            <person name="Tapia R."/>
            <person name="Gilna P."/>
            <person name="Schmutz J."/>
            <person name="Larimer F."/>
            <person name="Land M."/>
            <person name="Hauser L."/>
            <person name="Kyrpides N."/>
            <person name="Mikhailova N."/>
            <person name="Oremland R.S."/>
            <person name="Hoeft S.E."/>
            <person name="Switzer-Blum J."/>
            <person name="Kulp T."/>
            <person name="King G."/>
            <person name="Tabita R."/>
            <person name="Witte B."/>
            <person name="Santini J.M."/>
            <person name="Basu P."/>
            <person name="Hollibaugh J.T."/>
            <person name="Xie G."/>
            <person name="Stolz J.F."/>
            <person name="Richardson P."/>
        </authorList>
    </citation>
    <scope>NUCLEOTIDE SEQUENCE [LARGE SCALE GENOMIC DNA]</scope>
    <source>
        <strain evidence="8">ATCC BAA-1101 / DSM 17681 / MLHE-1</strain>
    </source>
</reference>
<protein>
    <submittedName>
        <fullName evidence="7">Coproporphyrinogen III oxidase, anaerobic</fullName>
        <ecNumber evidence="7">1.3.99.22</ecNumber>
    </submittedName>
</protein>
<dbReference type="InterPro" id="IPR058240">
    <property type="entry name" value="rSAM_sf"/>
</dbReference>
<dbReference type="Pfam" id="PF04055">
    <property type="entry name" value="Radical_SAM"/>
    <property type="match status" value="1"/>
</dbReference>
<dbReference type="SMART" id="SM00729">
    <property type="entry name" value="Elp3"/>
    <property type="match status" value="1"/>
</dbReference>
<dbReference type="CDD" id="cd01335">
    <property type="entry name" value="Radical_SAM"/>
    <property type="match status" value="1"/>
</dbReference>
<evidence type="ECO:0000313" key="8">
    <source>
        <dbReference type="Proteomes" id="UP000001962"/>
    </source>
</evidence>
<dbReference type="InterPro" id="IPR007197">
    <property type="entry name" value="rSAM"/>
</dbReference>
<accession>Q0A640</accession>
<dbReference type="GO" id="GO:0046872">
    <property type="term" value="F:metal ion binding"/>
    <property type="evidence" value="ECO:0007669"/>
    <property type="project" value="UniProtKB-KW"/>
</dbReference>
<dbReference type="SUPFAM" id="SSF102114">
    <property type="entry name" value="Radical SAM enzymes"/>
    <property type="match status" value="1"/>
</dbReference>
<dbReference type="Gene3D" id="3.20.20.70">
    <property type="entry name" value="Aldolase class I"/>
    <property type="match status" value="1"/>
</dbReference>
<dbReference type="GO" id="GO:0006779">
    <property type="term" value="P:porphyrin-containing compound biosynthetic process"/>
    <property type="evidence" value="ECO:0007669"/>
    <property type="project" value="TreeGrafter"/>
</dbReference>
<comment type="cofactor">
    <cofactor evidence="1">
        <name>[4Fe-4S] cluster</name>
        <dbReference type="ChEBI" id="CHEBI:49883"/>
    </cofactor>
</comment>
<dbReference type="GO" id="GO:0051539">
    <property type="term" value="F:4 iron, 4 sulfur cluster binding"/>
    <property type="evidence" value="ECO:0007669"/>
    <property type="project" value="TreeGrafter"/>
</dbReference>
<feature type="domain" description="Radical SAM core" evidence="6">
    <location>
        <begin position="57"/>
        <end position="288"/>
    </location>
</feature>
<dbReference type="AlphaFoldDB" id="Q0A640"/>
<gene>
    <name evidence="7" type="ordered locus">Mlg_2357</name>
</gene>
<keyword evidence="8" id="KW-1185">Reference proteome</keyword>
<keyword evidence="2" id="KW-0949">S-adenosyl-L-methionine</keyword>
<dbReference type="InterPro" id="IPR034505">
    <property type="entry name" value="Coproporphyrinogen-III_oxidase"/>
</dbReference>
<dbReference type="PANTHER" id="PTHR13932">
    <property type="entry name" value="COPROPORPHYRINIGEN III OXIDASE"/>
    <property type="match status" value="1"/>
</dbReference>
<dbReference type="InterPro" id="IPR013785">
    <property type="entry name" value="Aldolase_TIM"/>
</dbReference>
<dbReference type="EC" id="1.3.99.22" evidence="7"/>
<dbReference type="HOGENOM" id="CLU_027579_3_1_6"/>